<keyword evidence="2 4" id="KW-0689">Ribosomal protein</keyword>
<dbReference type="InterPro" id="IPR028909">
    <property type="entry name" value="bL21-like"/>
</dbReference>
<evidence type="ECO:0000256" key="4">
    <source>
        <dbReference type="HAMAP-Rule" id="MF_01363"/>
    </source>
</evidence>
<sequence length="102" mass="11207">MFAVIETGGKQYKVQYGDVIYVEKLAANEDETVQFPVVALSDENGTKIGTPYVEGASVTGKVLKNGKAKKVTILTYKAKKGEKRKMGHRQPYTKIQIEAVQG</sequence>
<dbReference type="InterPro" id="IPR001787">
    <property type="entry name" value="Ribosomal_bL21"/>
</dbReference>
<evidence type="ECO:0000256" key="2">
    <source>
        <dbReference type="ARBA" id="ARBA00022980"/>
    </source>
</evidence>
<evidence type="ECO:0000256" key="5">
    <source>
        <dbReference type="RuleBase" id="RU000562"/>
    </source>
</evidence>
<proteinExistence type="inferred from homology"/>
<keyword evidence="3 4" id="KW-0687">Ribonucleoprotein</keyword>
<dbReference type="EMBL" id="JAFBIT010000001">
    <property type="protein sequence ID" value="MCF2651916.1"/>
    <property type="molecule type" value="Genomic_DNA"/>
</dbReference>
<evidence type="ECO:0000313" key="6">
    <source>
        <dbReference type="EMBL" id="MCF2651916.1"/>
    </source>
</evidence>
<protein>
    <recommendedName>
        <fullName evidence="4">Large ribosomal subunit protein bL21</fullName>
    </recommendedName>
</protein>
<comment type="function">
    <text evidence="4 5">This protein binds to 23S rRNA in the presence of protein L20.</text>
</comment>
<dbReference type="NCBIfam" id="TIGR00061">
    <property type="entry name" value="L21"/>
    <property type="match status" value="1"/>
</dbReference>
<comment type="subunit">
    <text evidence="4">Part of the 50S ribosomal subunit. Contacts protein L20.</text>
</comment>
<reference evidence="6 7" key="1">
    <citation type="submission" date="2020-12" db="EMBL/GenBank/DDBJ databases">
        <title>Whole genome sequences of gut porcine anaerobes.</title>
        <authorList>
            <person name="Kubasova T."/>
            <person name="Jahodarova E."/>
            <person name="Rychlik I."/>
        </authorList>
    </citation>
    <scope>NUCLEOTIDE SEQUENCE [LARGE SCALE GENOMIC DNA]</scope>
    <source>
        <strain evidence="6 7">An867</strain>
    </source>
</reference>
<evidence type="ECO:0000256" key="1">
    <source>
        <dbReference type="ARBA" id="ARBA00008563"/>
    </source>
</evidence>
<evidence type="ECO:0000313" key="7">
    <source>
        <dbReference type="Proteomes" id="UP001299220"/>
    </source>
</evidence>
<gene>
    <name evidence="4 6" type="primary">rplU</name>
    <name evidence="6" type="ORF">JQM67_04820</name>
</gene>
<dbReference type="Pfam" id="PF00829">
    <property type="entry name" value="Ribosomal_L21p"/>
    <property type="match status" value="1"/>
</dbReference>
<dbReference type="PANTHER" id="PTHR21349:SF0">
    <property type="entry name" value="LARGE RIBOSOMAL SUBUNIT PROTEIN BL21M"/>
    <property type="match status" value="1"/>
</dbReference>
<dbReference type="InterPro" id="IPR036164">
    <property type="entry name" value="bL21-like_sf"/>
</dbReference>
<keyword evidence="4 5" id="KW-0699">rRNA-binding</keyword>
<keyword evidence="4 5" id="KW-0694">RNA-binding</keyword>
<dbReference type="SUPFAM" id="SSF141091">
    <property type="entry name" value="L21p-like"/>
    <property type="match status" value="1"/>
</dbReference>
<dbReference type="HAMAP" id="MF_01363">
    <property type="entry name" value="Ribosomal_bL21"/>
    <property type="match status" value="1"/>
</dbReference>
<comment type="caution">
    <text evidence="6">The sequence shown here is derived from an EMBL/GenBank/DDBJ whole genome shotgun (WGS) entry which is preliminary data.</text>
</comment>
<organism evidence="6 7">
    <name type="scientific">Anaeromassilibacillus senegalensis</name>
    <dbReference type="NCBI Taxonomy" id="1673717"/>
    <lineage>
        <taxon>Bacteria</taxon>
        <taxon>Bacillati</taxon>
        <taxon>Bacillota</taxon>
        <taxon>Clostridia</taxon>
        <taxon>Eubacteriales</taxon>
        <taxon>Acutalibacteraceae</taxon>
        <taxon>Anaeromassilibacillus</taxon>
    </lineage>
</organism>
<dbReference type="RefSeq" id="WP_235322940.1">
    <property type="nucleotide sequence ID" value="NZ_JAFBIT010000001.1"/>
</dbReference>
<evidence type="ECO:0000256" key="3">
    <source>
        <dbReference type="ARBA" id="ARBA00023274"/>
    </source>
</evidence>
<keyword evidence="7" id="KW-1185">Reference proteome</keyword>
<dbReference type="PANTHER" id="PTHR21349">
    <property type="entry name" value="50S RIBOSOMAL PROTEIN L21"/>
    <property type="match status" value="1"/>
</dbReference>
<dbReference type="Proteomes" id="UP001299220">
    <property type="component" value="Unassembled WGS sequence"/>
</dbReference>
<dbReference type="GO" id="GO:0005840">
    <property type="term" value="C:ribosome"/>
    <property type="evidence" value="ECO:0007669"/>
    <property type="project" value="UniProtKB-KW"/>
</dbReference>
<name>A0ABS9CNH7_9FIRM</name>
<comment type="similarity">
    <text evidence="1 4 5">Belongs to the bacterial ribosomal protein bL21 family.</text>
</comment>
<accession>A0ABS9CNH7</accession>